<dbReference type="FunFam" id="3.30.70.100:FF:000002">
    <property type="entry name" value="V-type proton ATPase subunit C"/>
    <property type="match status" value="1"/>
</dbReference>
<dbReference type="Gene3D" id="3.30.70.100">
    <property type="match status" value="1"/>
</dbReference>
<evidence type="ECO:0000313" key="8">
    <source>
        <dbReference type="Proteomes" id="UP001150904"/>
    </source>
</evidence>
<dbReference type="InterPro" id="IPR036132">
    <property type="entry name" value="Vac_ATP_synth_c_sf"/>
</dbReference>
<dbReference type="PANTHER" id="PTHR10137">
    <property type="entry name" value="V-TYPE PROTON ATPASE SUBUNIT C"/>
    <property type="match status" value="1"/>
</dbReference>
<evidence type="ECO:0000256" key="2">
    <source>
        <dbReference type="ARBA" id="ARBA00022448"/>
    </source>
</evidence>
<keyword evidence="3 6" id="KW-0375">Hydrogen ion transport</keyword>
<name>A0A9W9NEZ1_9EURO</name>
<dbReference type="SUPFAM" id="SSF118203">
    <property type="entry name" value="Vacuolar ATP synthase subunit C"/>
    <property type="match status" value="1"/>
</dbReference>
<evidence type="ECO:0000256" key="4">
    <source>
        <dbReference type="ARBA" id="ARBA00023065"/>
    </source>
</evidence>
<reference evidence="7" key="1">
    <citation type="submission" date="2022-12" db="EMBL/GenBank/DDBJ databases">
        <authorList>
            <person name="Petersen C."/>
        </authorList>
    </citation>
    <scope>NUCLEOTIDE SEQUENCE</scope>
    <source>
        <strain evidence="7">IBT 15544</strain>
    </source>
</reference>
<comment type="caution">
    <text evidence="7">The sequence shown here is derived from an EMBL/GenBank/DDBJ whole genome shotgun (WGS) entry which is preliminary data.</text>
</comment>
<keyword evidence="4 6" id="KW-0406">Ion transport</keyword>
<comment type="function">
    <text evidence="6">Subunit of the V1 complex of vacuolar(H+)-ATPase (V-ATPase), a multisubunit enzyme composed of a peripheral complex (V1) that hydrolyzes ATP and a membrane integral complex (V0) that translocates protons. V-ATPase is responsible for acidifying and maintaining the pH of intracellular compartments and in some cell types, is targeted to the plasma membrane, where it is responsible for acidifying the extracellular environment. Subunit C is necessary for the assembly of the catalytic sector of the enzyme and is likely to have a specific function in its catalytic activity.</text>
</comment>
<dbReference type="PANTHER" id="PTHR10137:SF0">
    <property type="entry name" value="V-TYPE PROTON ATPASE SUBUNIT C"/>
    <property type="match status" value="1"/>
</dbReference>
<dbReference type="Proteomes" id="UP001150904">
    <property type="component" value="Unassembled WGS sequence"/>
</dbReference>
<dbReference type="Pfam" id="PF03223">
    <property type="entry name" value="V-ATPase_C"/>
    <property type="match status" value="1"/>
</dbReference>
<dbReference type="RefSeq" id="XP_058313136.1">
    <property type="nucleotide sequence ID" value="XM_058447725.1"/>
</dbReference>
<protein>
    <recommendedName>
        <fullName evidence="6">V-type proton ATPase subunit C</fullName>
    </recommendedName>
</protein>
<dbReference type="EMBL" id="JAPQKR010000004">
    <property type="protein sequence ID" value="KAJ5218563.1"/>
    <property type="molecule type" value="Genomic_DNA"/>
</dbReference>
<proteinExistence type="inferred from homology"/>
<dbReference type="GO" id="GO:0000221">
    <property type="term" value="C:vacuolar proton-transporting V-type ATPase, V1 domain"/>
    <property type="evidence" value="ECO:0007669"/>
    <property type="project" value="TreeGrafter"/>
</dbReference>
<evidence type="ECO:0000256" key="3">
    <source>
        <dbReference type="ARBA" id="ARBA00022781"/>
    </source>
</evidence>
<sequence length="390" mass="44104">MSKPSQYLLLSLPSSIVPSHHRDDALEAVSTTVSPDNGSVASFPIPEFKIGTLDALVQQADELAKLEGQCQTVVGKVGDALKNILEGDEAQIERMKVVNDKPVDQYLRTFQWNKVKYRADKSLSELIDLLQKEGASIDNDIRFKYSQYNQVKNTLATLQRKQTGNLSTKSLVSIVDPRSIVQDSEFIETHLVAVPSQQVKDFLKTYETVAPMVVPRSAQLVAEDSEFSLYAVTTFKKHSAEFVHKAREQKWIPRDFKYVEGGKEEEAKEVERVGGDERKLWGETLRLGRTAWSEAVMVWIHVLVLRVFVETVLRYGLPLDFVCALIRAPTTKQADRAKKNLEDKYSYLAGNAFGRDKKGRVKRDDPSEMHAGGEGSVEYTPYVFYEFEFN</sequence>
<evidence type="ECO:0000256" key="1">
    <source>
        <dbReference type="ARBA" id="ARBA00006138"/>
    </source>
</evidence>
<dbReference type="OrthoDB" id="6605928at2759"/>
<evidence type="ECO:0000256" key="6">
    <source>
        <dbReference type="RuleBase" id="RU364010"/>
    </source>
</evidence>
<comment type="subunit">
    <text evidence="6">V-ATPase is a heteromultimeric enzyme composed of a peripheral catalytic V1 complex (components A to H) attached to an integral membrane V0 proton pore complex.</text>
</comment>
<comment type="similarity">
    <text evidence="1 6">Belongs to the V-ATPase C subunit family.</text>
</comment>
<comment type="function">
    <text evidence="5">Subunit of the V1 complex of vacuolar(H+)-ATPase (V-ATPase), a multisubunit enzyme composed of a peripheral complex (V1) that hydrolyzes ATP and a membrane integral complex (V0) that translocates protons. V-ATPase is responsible for acidifying and maintaining the pH of intracellular compartments. Subunit C is necessary for the assembly of the catalytic sector of the enzyme and is likely to have a specific function in its catalytic activity. Reversibly leaves the enzyme after glucose depletion, causing the catalytic subcomplex V1 to detach from the V0 section.</text>
</comment>
<evidence type="ECO:0000313" key="7">
    <source>
        <dbReference type="EMBL" id="KAJ5218563.1"/>
    </source>
</evidence>
<organism evidence="7 8">
    <name type="scientific">Penicillium cinerascens</name>
    <dbReference type="NCBI Taxonomy" id="70096"/>
    <lineage>
        <taxon>Eukaryota</taxon>
        <taxon>Fungi</taxon>
        <taxon>Dikarya</taxon>
        <taxon>Ascomycota</taxon>
        <taxon>Pezizomycotina</taxon>
        <taxon>Eurotiomycetes</taxon>
        <taxon>Eurotiomycetidae</taxon>
        <taxon>Eurotiales</taxon>
        <taxon>Aspergillaceae</taxon>
        <taxon>Penicillium</taxon>
    </lineage>
</organism>
<keyword evidence="2 6" id="KW-0813">Transport</keyword>
<keyword evidence="8" id="KW-1185">Reference proteome</keyword>
<dbReference type="InterPro" id="IPR004907">
    <property type="entry name" value="ATPase_V1-cplx_csu"/>
</dbReference>
<dbReference type="CDD" id="cd14785">
    <property type="entry name" value="V-ATPase_C"/>
    <property type="match status" value="1"/>
</dbReference>
<reference evidence="7" key="2">
    <citation type="journal article" date="2023" name="IMA Fungus">
        <title>Comparative genomic study of the Penicillium genus elucidates a diverse pangenome and 15 lateral gene transfer events.</title>
        <authorList>
            <person name="Petersen C."/>
            <person name="Sorensen T."/>
            <person name="Nielsen M.R."/>
            <person name="Sondergaard T.E."/>
            <person name="Sorensen J.L."/>
            <person name="Fitzpatrick D.A."/>
            <person name="Frisvad J.C."/>
            <person name="Nielsen K.L."/>
        </authorList>
    </citation>
    <scope>NUCLEOTIDE SEQUENCE</scope>
    <source>
        <strain evidence="7">IBT 15544</strain>
    </source>
</reference>
<dbReference type="GO" id="GO:0046961">
    <property type="term" value="F:proton-transporting ATPase activity, rotational mechanism"/>
    <property type="evidence" value="ECO:0007669"/>
    <property type="project" value="InterPro"/>
</dbReference>
<gene>
    <name evidence="7" type="ORF">N7498_000662</name>
</gene>
<dbReference type="Gene3D" id="1.20.1460.10">
    <property type="entry name" value="subunit c (vma5p) of the yeast v-atpase, domain 2"/>
    <property type="match status" value="1"/>
</dbReference>
<dbReference type="Gene3D" id="3.30.70.1180">
    <property type="entry name" value="Vacuolar atp synthase subunit c, domain 1"/>
    <property type="match status" value="1"/>
</dbReference>
<dbReference type="GeneID" id="83175025"/>
<accession>A0A9W9NEZ1</accession>
<dbReference type="AlphaFoldDB" id="A0A9W9NEZ1"/>
<evidence type="ECO:0000256" key="5">
    <source>
        <dbReference type="ARBA" id="ARBA00053565"/>
    </source>
</evidence>